<sequence length="133" mass="13308">MRGSGGVQDPLGDGGLAGVDVGEDAEVADDGEGVEVGAHGPLAFLVIVRSELGCAIPGLYGSDHGTPVMTAGRVASDVRHGHPVPAAQRAPDKGGHEDHLVLCAGDDDLGAVTHSRPPLARPGVTATPGAWRV</sequence>
<evidence type="ECO:0000256" key="1">
    <source>
        <dbReference type="SAM" id="MobiDB-lite"/>
    </source>
</evidence>
<dbReference type="EMBL" id="BAABDE010000052">
    <property type="protein sequence ID" value="GAA3849533.1"/>
    <property type="molecule type" value="Genomic_DNA"/>
</dbReference>
<evidence type="ECO:0000313" key="2">
    <source>
        <dbReference type="EMBL" id="GAA3849533.1"/>
    </source>
</evidence>
<feature type="region of interest" description="Disordered" evidence="1">
    <location>
        <begin position="78"/>
        <end position="98"/>
    </location>
</feature>
<organism evidence="2 3">
    <name type="scientific">Streptomyces coacervatus</name>
    <dbReference type="NCBI Taxonomy" id="647381"/>
    <lineage>
        <taxon>Bacteria</taxon>
        <taxon>Bacillati</taxon>
        <taxon>Actinomycetota</taxon>
        <taxon>Actinomycetes</taxon>
        <taxon>Kitasatosporales</taxon>
        <taxon>Streptomycetaceae</taxon>
        <taxon>Streptomyces</taxon>
    </lineage>
</organism>
<protein>
    <submittedName>
        <fullName evidence="2">Uncharacterized protein</fullName>
    </submittedName>
</protein>
<reference evidence="3" key="1">
    <citation type="journal article" date="2019" name="Int. J. Syst. Evol. Microbiol.">
        <title>The Global Catalogue of Microorganisms (GCM) 10K type strain sequencing project: providing services to taxonomists for standard genome sequencing and annotation.</title>
        <authorList>
            <consortium name="The Broad Institute Genomics Platform"/>
            <consortium name="The Broad Institute Genome Sequencing Center for Infectious Disease"/>
            <person name="Wu L."/>
            <person name="Ma J."/>
        </authorList>
    </citation>
    <scope>NUCLEOTIDE SEQUENCE [LARGE SCALE GENOMIC DNA]</scope>
    <source>
        <strain evidence="3">JCM 17138</strain>
    </source>
</reference>
<keyword evidence="3" id="KW-1185">Reference proteome</keyword>
<accession>A0ABP7JP12</accession>
<gene>
    <name evidence="2" type="ORF">GCM10022403_096430</name>
</gene>
<proteinExistence type="predicted"/>
<evidence type="ECO:0000313" key="3">
    <source>
        <dbReference type="Proteomes" id="UP001501009"/>
    </source>
</evidence>
<dbReference type="Proteomes" id="UP001501009">
    <property type="component" value="Unassembled WGS sequence"/>
</dbReference>
<name>A0ABP7JP12_9ACTN</name>
<comment type="caution">
    <text evidence="2">The sequence shown here is derived from an EMBL/GenBank/DDBJ whole genome shotgun (WGS) entry which is preliminary data.</text>
</comment>